<dbReference type="AlphaFoldDB" id="A0A2T1GH84"/>
<accession>A0A2T1GH84</accession>
<protein>
    <recommendedName>
        <fullName evidence="1">REase associating with pPIWI RE domain-containing protein</fullName>
    </recommendedName>
</protein>
<keyword evidence="3" id="KW-1185">Reference proteome</keyword>
<sequence>MVASKTEIFDYLVLGVKEYLNRDIKYPYPDLLRHAMNAVSLEMKKSVSFPKTIHGFLLLLEKPVKDWCPVSFIPTEFDRDFGLLDEGSLSEAANEYLYEDLISKGGVPENASPYTQQLAIDNKKFISVLDKLRDIYNDTNSELAQQEYILFCCFIIQNPYASFKKIRSKFFKCKYVTTEDVGVLYEDCDESQTYWCCDRCGLLTEKYGRLKGIKPSLCGNHHQNQSYIHKVKWETDLQRIKDGIHQRVCFPGIPELNLYSALQELSENHPGYLPQVKLYPGLDRYDLQLYFGDSTVWAIDFKDVRDPYKLAKNLNPLYGEGNLHHDESFYVISDRCIQASQDYVEIARKAAPNLPAKTQLMSAKGFKNKVNNKISELQKGGIV</sequence>
<dbReference type="EMBL" id="PVWO01000099">
    <property type="protein sequence ID" value="PSB56973.1"/>
    <property type="molecule type" value="Genomic_DNA"/>
</dbReference>
<evidence type="ECO:0000313" key="3">
    <source>
        <dbReference type="Proteomes" id="UP000238937"/>
    </source>
</evidence>
<reference evidence="2 3" key="1">
    <citation type="submission" date="2018-03" db="EMBL/GenBank/DDBJ databases">
        <title>The ancient ancestry and fast evolution of plastids.</title>
        <authorList>
            <person name="Moore K.R."/>
            <person name="Magnabosco C."/>
            <person name="Momper L."/>
            <person name="Gold D.A."/>
            <person name="Bosak T."/>
            <person name="Fournier G.P."/>
        </authorList>
    </citation>
    <scope>NUCLEOTIDE SEQUENCE [LARGE SCALE GENOMIC DNA]</scope>
    <source>
        <strain evidence="2 3">CCALA 037</strain>
    </source>
</reference>
<organism evidence="2 3">
    <name type="scientific">Chamaesiphon polymorphus CCALA 037</name>
    <dbReference type="NCBI Taxonomy" id="2107692"/>
    <lineage>
        <taxon>Bacteria</taxon>
        <taxon>Bacillati</taxon>
        <taxon>Cyanobacteriota</taxon>
        <taxon>Cyanophyceae</taxon>
        <taxon>Gomontiellales</taxon>
        <taxon>Chamaesiphonaceae</taxon>
        <taxon>Chamaesiphon</taxon>
    </lineage>
</organism>
<feature type="domain" description="REase associating with pPIWI RE" evidence="1">
    <location>
        <begin position="252"/>
        <end position="376"/>
    </location>
</feature>
<dbReference type="Proteomes" id="UP000238937">
    <property type="component" value="Unassembled WGS sequence"/>
</dbReference>
<name>A0A2T1GH84_9CYAN</name>
<evidence type="ECO:0000313" key="2">
    <source>
        <dbReference type="EMBL" id="PSB56973.1"/>
    </source>
</evidence>
<comment type="caution">
    <text evidence="2">The sequence shown here is derived from an EMBL/GenBank/DDBJ whole genome shotgun (WGS) entry which is preliminary data.</text>
</comment>
<dbReference type="Pfam" id="PF18154">
    <property type="entry name" value="pPIWI_RE_REase"/>
    <property type="match status" value="1"/>
</dbReference>
<dbReference type="OrthoDB" id="580959at2"/>
<dbReference type="InterPro" id="IPR040828">
    <property type="entry name" value="pPIWI_RE_REase"/>
</dbReference>
<evidence type="ECO:0000259" key="1">
    <source>
        <dbReference type="Pfam" id="PF18154"/>
    </source>
</evidence>
<gene>
    <name evidence="2" type="ORF">C7B77_10030</name>
</gene>
<proteinExistence type="predicted"/>